<dbReference type="AlphaFoldDB" id="A8ZTE6"/>
<dbReference type="EMBL" id="CP000859">
    <property type="protein sequence ID" value="ABW67829.1"/>
    <property type="molecule type" value="Genomic_DNA"/>
</dbReference>
<dbReference type="InterPro" id="IPR011004">
    <property type="entry name" value="Trimer_LpxA-like_sf"/>
</dbReference>
<evidence type="ECO:0000313" key="1">
    <source>
        <dbReference type="EMBL" id="ABW67829.1"/>
    </source>
</evidence>
<gene>
    <name evidence="1" type="ordered locus">Dole_2025</name>
</gene>
<reference evidence="1 2" key="1">
    <citation type="submission" date="2007-10" db="EMBL/GenBank/DDBJ databases">
        <title>Complete sequence of Desulfococcus oleovorans Hxd3.</title>
        <authorList>
            <consortium name="US DOE Joint Genome Institute"/>
            <person name="Copeland A."/>
            <person name="Lucas S."/>
            <person name="Lapidus A."/>
            <person name="Barry K."/>
            <person name="Glavina del Rio T."/>
            <person name="Dalin E."/>
            <person name="Tice H."/>
            <person name="Pitluck S."/>
            <person name="Kiss H."/>
            <person name="Brettin T."/>
            <person name="Bruce D."/>
            <person name="Detter J.C."/>
            <person name="Han C."/>
            <person name="Schmutz J."/>
            <person name="Larimer F."/>
            <person name="Land M."/>
            <person name="Hauser L."/>
            <person name="Kyrpides N."/>
            <person name="Kim E."/>
            <person name="Wawrik B."/>
            <person name="Richardson P."/>
        </authorList>
    </citation>
    <scope>NUCLEOTIDE SEQUENCE [LARGE SCALE GENOMIC DNA]</scope>
    <source>
        <strain evidence="2">DSM 6200 / JCM 39069 / Hxd3</strain>
    </source>
</reference>
<keyword evidence="2" id="KW-1185">Reference proteome</keyword>
<dbReference type="HOGENOM" id="CLU_675648_0_0_7"/>
<evidence type="ECO:0000313" key="2">
    <source>
        <dbReference type="Proteomes" id="UP000008561"/>
    </source>
</evidence>
<dbReference type="Gene3D" id="2.160.10.10">
    <property type="entry name" value="Hexapeptide repeat proteins"/>
    <property type="match status" value="1"/>
</dbReference>
<dbReference type="Proteomes" id="UP000008561">
    <property type="component" value="Chromosome"/>
</dbReference>
<dbReference type="OrthoDB" id="9783357at2"/>
<accession>A8ZTE6</accession>
<dbReference type="KEGG" id="dol:Dole_2025"/>
<proteinExistence type="predicted"/>
<dbReference type="eggNOG" id="COG1207">
    <property type="taxonomic scope" value="Bacteria"/>
</dbReference>
<organism evidence="1 2">
    <name type="scientific">Desulfosudis oleivorans (strain DSM 6200 / JCM 39069 / Hxd3)</name>
    <name type="common">Desulfococcus oleovorans</name>
    <dbReference type="NCBI Taxonomy" id="96561"/>
    <lineage>
        <taxon>Bacteria</taxon>
        <taxon>Pseudomonadati</taxon>
        <taxon>Thermodesulfobacteriota</taxon>
        <taxon>Desulfobacteria</taxon>
        <taxon>Desulfobacterales</taxon>
        <taxon>Desulfosudaceae</taxon>
        <taxon>Desulfosudis</taxon>
    </lineage>
</organism>
<dbReference type="RefSeq" id="WP_012175441.1">
    <property type="nucleotide sequence ID" value="NC_009943.1"/>
</dbReference>
<sequence length="427" mass="46666">MDLQDQTIKALLDRGVAIPAPHSIEIDPEIDIENISASGVVIHAGCKIFGRSTFIGKNAVIGYQGPVTIDSCQVGPGVRLESGFFSKAVFLNHAKAGANSHFREGTILEEHAVTGHGVGLKQTILFPFVALGSLINFCDCLMAGGTGPKDHSEVGSGFIHFNYSPNQDKATPSLFGDVPRGVMLREKPVFLGGQGGAVGPLSVTFGNVTAAGTICRKDETGTGKLIVEQALKGGSMPYTSGVYLNIRRIVANNINYIANLIALMRWYEYVRVMFTDPVNFPEALVSGAMEKLEAGVTERIRQFERLCDNMPRSIAIYKNKKGDSALASLVYQKEEFYEKKDVLVELLHYLLKNEGGDESIRDDFLRSMEPVLYDHDREYIKVMQAIDYHDAANGTVWLRSVVDNVVDRAGDVLPSFELMGRSGEPEA</sequence>
<dbReference type="STRING" id="96561.Dole_2025"/>
<dbReference type="SUPFAM" id="SSF51161">
    <property type="entry name" value="Trimeric LpxA-like enzymes"/>
    <property type="match status" value="1"/>
</dbReference>
<name>A8ZTE6_DESOH</name>
<protein>
    <submittedName>
        <fullName evidence="1">UDP-N-acetylglucosamine pyrophosphorylase</fullName>
    </submittedName>
</protein>